<evidence type="ECO:0000313" key="3">
    <source>
        <dbReference type="Proteomes" id="UP000039865"/>
    </source>
</evidence>
<protein>
    <submittedName>
        <fullName evidence="2">Uncharacterized protein</fullName>
    </submittedName>
</protein>
<organism evidence="2 3">
    <name type="scientific">Stylonychia lemnae</name>
    <name type="common">Ciliate</name>
    <dbReference type="NCBI Taxonomy" id="5949"/>
    <lineage>
        <taxon>Eukaryota</taxon>
        <taxon>Sar</taxon>
        <taxon>Alveolata</taxon>
        <taxon>Ciliophora</taxon>
        <taxon>Intramacronucleata</taxon>
        <taxon>Spirotrichea</taxon>
        <taxon>Stichotrichia</taxon>
        <taxon>Sporadotrichida</taxon>
        <taxon>Oxytrichidae</taxon>
        <taxon>Stylonychinae</taxon>
        <taxon>Stylonychia</taxon>
    </lineage>
</organism>
<gene>
    <name evidence="2" type="primary">Contig8802.g9405</name>
    <name evidence="2" type="ORF">STYLEM_20602</name>
</gene>
<dbReference type="OMA" id="MERNTEY"/>
<proteinExistence type="predicted"/>
<name>A0A078BE94_STYLE</name>
<dbReference type="InParanoid" id="A0A078BE94"/>
<keyword evidence="1" id="KW-0175">Coiled coil</keyword>
<reference evidence="2 3" key="1">
    <citation type="submission" date="2014-06" db="EMBL/GenBank/DDBJ databases">
        <authorList>
            <person name="Swart Estienne"/>
        </authorList>
    </citation>
    <scope>NUCLEOTIDE SEQUENCE [LARGE SCALE GENOMIC DNA]</scope>
    <source>
        <strain evidence="2 3">130c</strain>
    </source>
</reference>
<evidence type="ECO:0000256" key="1">
    <source>
        <dbReference type="SAM" id="Coils"/>
    </source>
</evidence>
<keyword evidence="3" id="KW-1185">Reference proteome</keyword>
<dbReference type="OrthoDB" id="10673126at2759"/>
<dbReference type="Proteomes" id="UP000039865">
    <property type="component" value="Unassembled WGS sequence"/>
</dbReference>
<evidence type="ECO:0000313" key="2">
    <source>
        <dbReference type="EMBL" id="CDW91447.1"/>
    </source>
</evidence>
<accession>A0A078BE94</accession>
<feature type="coiled-coil region" evidence="1">
    <location>
        <begin position="112"/>
        <end position="139"/>
    </location>
</feature>
<sequence length="2089" mass="243339">MSNWYFHINFILEIKPPLQEQFLRQGDILQRLSQGLLNFKAPLQGEASNRKKVEDTANPLKWGGVLPLSPLLCKTLVLRFSSSLNLDELLSFDLLDSYFLTNDQSKKQFSYINQVEQNINSLSQELQRTQQQNQNNLQLYQQTTMTFNKMIEKWSQEFQTTTAQILDDSMQVYFEERKSLFDSVSIVLEFKMRYPQTKVVETFTQQDLPENLIKSLEQNAKSFNVWTKFKDQKDIAIKLQREEIQILQCHLQYYKNHQQPTAVQIQRLMKYLISKDFTGLIYKEKSFAFQYIQDQDLIQQRIIIQSLSLLNGVNLLQPSLFVELELNNRENMKRFVTQLLSQADQFRAVAEMFQSMEINEITACIYIVFRQIINLLKLEKIQRDLGLTPDKIQLVVNTQVDRSIEEAYDDSVSSTSSAFIEKNWLNMVYPYLVERNMRQSLMQAQQLAFEIFKDPIQLERIWGLIERTNNLIGKDVMVGPARKTRYHSLDIFEEIMQDPIEKLGDFCLIMSNLCGNKYHKYEQKVINLLKKYNTTHLEDRARQRYGNKSLLQILLTIFESRTTVVQDLSTENYNSYLNLCYLIGKIVSQNSVEYETLNDEFLAVELVGKQAGIKGLRGKQDLNNYQISEPILATIIEAIQKLSSQPFEESTYSLRMLVKAVSKIYKHLNLESEILMHFQFYEIQSDLGFHFIHFYKTQLDDFEFQIGHLQDYRRMEIGGSILVKLIANVYYPLVLNFFQLNFADVKYLVNMTYRLLKLTKTLLDKYRDINPHYKLPISHRLPQYDQLLIYLNEVFNLTHIENIIQQVLLLSEDELEGKSTNIQNKYWIEVLRKGPVSAKHQKQFQKLISISLQCYNTLLELTYINNQTMNLPEDRQEQVGARIYSLINLNLVKSLQSLMSSPGQGATYQVERKNNSHLSYSIFNIIQYYVRPGSLLSKSISQINIQATKFMLNCCNIWATPSNRVPVNLQSLLKYTGIIQQEIKQQYILNFIEASKNISSPLQMHYLVVFLDLMIVSASSQTTFVDDLFREDIFKKRFIDLVGNILPNSKPNEITELLQKDIMSKVIILLAELSNNRICQDVLKEIIDQDHLKKIFQLVIHNRFVPDIQKKIDFNYNSSLFGDPFRKLFVDKHNKQYIKENYSACLALITIKYYFRLLQDEYSRDLNNQYVRDAITNLFSHPTLLQELKNFSVKVDELYHEINQANIIMNEGVNLRDERSAKHYELLTIQSQLITQQHQIFMETSRIKSEDTTVKILDLECSQIIAYVKSHTNLNYLMQQNVFEANQYARIGPQIVINTDELIEVMRTYYYTDEEFLDGMRVVTSKYNMMISYLMCFNQLTDTVKSFILSVGKTRTRQNLRNKDFIIKDRVINTSLFVFVDNNDPKDLVNNDNAVKGLQNRLANKMIMISENLITSGSFTKIQAQTRFNEEMSNSIIYPRLSLEIRQLETDIDYLTIVLGVINNLSTIGKLSSDNTNLLKSMAKFKQVLLQIRKNQIVNIGLYDGGQAQKTEYELQCARQYINLVLQVFSIENLFRASQSVIIQSSEQDMEYIYISSSVLEIINEKQCFIPGLQILTLALNLISNDKLISFFKRTQNNPLNIVISRFNNAATSLLECTKIVEFFMNLIKVDQGAELINDSNIILNSSIGSFVSRLKNQSLYVSENVDQKRNPLHVLWCFILLFIRSLNQKLIKDNNYKRTISAQLRLFEGRIPAIFDVGSIIINKLGDNQFIKNTLSLALFEELELISACFEQIMENVEILDQNDFKIFEQIKDRYFFSVVHLFTVQFKVKQVSATEQYFNGIYLGKIKENMAPGSLIGSSSQLGDKINFSGFDLLVHTQMIKTFLNMNSAMLNVLLYDQKLQDERSFINTWDRKSLGAQSNYQATPRKGGDFDNFSISHSNKSQYPYSYLGIHGDRDLEQFQGLNYLFSSLQNYNSALREMNKLFRMFVSNEQALKEFHQNMFAYYNHDEWINNEMMGLNQYQGSHTFQDILQQFECSMQSGYMVSTLLLQKLEEMQYEGEANYGGQVTIPLKSVIDSGTDIKRLYVDFIGTAKLSKMAQLTMDNFGGMISDVVEKISQSPQLEHNLY</sequence>
<dbReference type="EMBL" id="CCKQ01019432">
    <property type="protein sequence ID" value="CDW91447.1"/>
    <property type="molecule type" value="Genomic_DNA"/>
</dbReference>